<keyword evidence="7" id="KW-0472">Membrane</keyword>
<evidence type="ECO:0008006" key="12">
    <source>
        <dbReference type="Google" id="ProtNLM"/>
    </source>
</evidence>
<comment type="similarity">
    <text evidence="2">Belongs to the metaxin family.</text>
</comment>
<dbReference type="EMBL" id="LJIG01009948">
    <property type="protein sequence ID" value="KRT82060.1"/>
    <property type="molecule type" value="Genomic_DNA"/>
</dbReference>
<accession>A0A0T6B3U0</accession>
<keyword evidence="6" id="KW-0496">Mitochondrion</keyword>
<dbReference type="Proteomes" id="UP000051574">
    <property type="component" value="Unassembled WGS sequence"/>
</dbReference>
<keyword evidence="5" id="KW-0653">Protein transport</keyword>
<evidence type="ECO:0000256" key="3">
    <source>
        <dbReference type="ARBA" id="ARBA00022448"/>
    </source>
</evidence>
<dbReference type="InterPro" id="IPR019564">
    <property type="entry name" value="Sam37/metaxin_N"/>
</dbReference>
<dbReference type="GO" id="GO:0015031">
    <property type="term" value="P:protein transport"/>
    <property type="evidence" value="ECO:0007669"/>
    <property type="project" value="UniProtKB-KW"/>
</dbReference>
<evidence type="ECO:0000256" key="2">
    <source>
        <dbReference type="ARBA" id="ARBA00009170"/>
    </source>
</evidence>
<evidence type="ECO:0000256" key="4">
    <source>
        <dbReference type="ARBA" id="ARBA00022787"/>
    </source>
</evidence>
<keyword evidence="4" id="KW-1000">Mitochondrion outer membrane</keyword>
<dbReference type="Pfam" id="PF10568">
    <property type="entry name" value="Tom37"/>
    <property type="match status" value="1"/>
</dbReference>
<dbReference type="InterPro" id="IPR033468">
    <property type="entry name" value="Metaxin_GST"/>
</dbReference>
<dbReference type="InterPro" id="IPR036282">
    <property type="entry name" value="Glutathione-S-Trfase_C_sf"/>
</dbReference>
<dbReference type="Gene3D" id="1.20.1050.10">
    <property type="match status" value="1"/>
</dbReference>
<proteinExistence type="inferred from homology"/>
<dbReference type="InterPro" id="IPR050931">
    <property type="entry name" value="Mito_Protein_Transport_Metaxin"/>
</dbReference>
<dbReference type="AlphaFoldDB" id="A0A0T6B3U0"/>
<feature type="domain" description="Mitochondrial outer membrane transport complex Sam37/metaxin N-terminal" evidence="8">
    <location>
        <begin position="40"/>
        <end position="161"/>
    </location>
</feature>
<dbReference type="SUPFAM" id="SSF47616">
    <property type="entry name" value="GST C-terminal domain-like"/>
    <property type="match status" value="1"/>
</dbReference>
<evidence type="ECO:0000259" key="9">
    <source>
        <dbReference type="Pfam" id="PF17171"/>
    </source>
</evidence>
<evidence type="ECO:0000256" key="1">
    <source>
        <dbReference type="ARBA" id="ARBA00004294"/>
    </source>
</evidence>
<dbReference type="GO" id="GO:0001401">
    <property type="term" value="C:SAM complex"/>
    <property type="evidence" value="ECO:0007669"/>
    <property type="project" value="InterPro"/>
</dbReference>
<dbReference type="CDD" id="cd03079">
    <property type="entry name" value="GST_N_Metaxin2"/>
    <property type="match status" value="1"/>
</dbReference>
<dbReference type="OrthoDB" id="198787at2759"/>
<evidence type="ECO:0000313" key="10">
    <source>
        <dbReference type="EMBL" id="KRT82060.1"/>
    </source>
</evidence>
<keyword evidence="3" id="KW-0813">Transport</keyword>
<organism evidence="10 11">
    <name type="scientific">Oryctes borbonicus</name>
    <dbReference type="NCBI Taxonomy" id="1629725"/>
    <lineage>
        <taxon>Eukaryota</taxon>
        <taxon>Metazoa</taxon>
        <taxon>Ecdysozoa</taxon>
        <taxon>Arthropoda</taxon>
        <taxon>Hexapoda</taxon>
        <taxon>Insecta</taxon>
        <taxon>Pterygota</taxon>
        <taxon>Neoptera</taxon>
        <taxon>Endopterygota</taxon>
        <taxon>Coleoptera</taxon>
        <taxon>Polyphaga</taxon>
        <taxon>Scarabaeiformia</taxon>
        <taxon>Scarabaeidae</taxon>
        <taxon>Dynastinae</taxon>
        <taxon>Oryctes</taxon>
    </lineage>
</organism>
<name>A0A0T6B3U0_9SCAR</name>
<evidence type="ECO:0000256" key="5">
    <source>
        <dbReference type="ARBA" id="ARBA00022927"/>
    </source>
</evidence>
<sequence>MALIDKIQYHLEPQEPWPKDVKLFQPYEVEQILLPDNANCLAVQAFLKMCNLDFQIESRPNAEFMSPTGKVPFIKCGAFLVAELEGIVTFVGQKGISLTDHLDAEQKADLRAYLALINNVLGSAENYVCWCDAETYREVTKPRNGSVYPWPLNLIQTWSKRSKQIKTLKTLGWYEKTLEEVFQEVETCCQALTDRLENNAYFFGNKFTELDALLYGHTYALLTTYLPAGCSYFTQIIRKFHKLVNHCKRIDKQVMGRETELCQGEWMQPSKTNLPHELKNYEEGNGKSKIEGIDPVHEFAGDVDRDTDWLVIDKKIDDMSLGDTLPEFN</sequence>
<evidence type="ECO:0000256" key="6">
    <source>
        <dbReference type="ARBA" id="ARBA00023128"/>
    </source>
</evidence>
<dbReference type="CDD" id="cd03211">
    <property type="entry name" value="GST_C_Metaxin2"/>
    <property type="match status" value="1"/>
</dbReference>
<comment type="caution">
    <text evidence="10">The sequence shown here is derived from an EMBL/GenBank/DDBJ whole genome shotgun (WGS) entry which is preliminary data.</text>
</comment>
<feature type="domain" description="Metaxin glutathione S-transferase" evidence="9">
    <location>
        <begin position="186"/>
        <end position="250"/>
    </location>
</feature>
<reference evidence="10 11" key="1">
    <citation type="submission" date="2015-09" db="EMBL/GenBank/DDBJ databases">
        <title>Draft genome of the scarab beetle Oryctes borbonicus.</title>
        <authorList>
            <person name="Meyer J.M."/>
            <person name="Markov G.V."/>
            <person name="Baskaran P."/>
            <person name="Herrmann M."/>
            <person name="Sommer R.J."/>
            <person name="Roedelsperger C."/>
        </authorList>
    </citation>
    <scope>NUCLEOTIDE SEQUENCE [LARGE SCALE GENOMIC DNA]</scope>
    <source>
        <strain evidence="10">OB123</strain>
        <tissue evidence="10">Whole animal</tissue>
    </source>
</reference>
<comment type="subcellular location">
    <subcellularLocation>
        <location evidence="1">Mitochondrion outer membrane</location>
    </subcellularLocation>
</comment>
<gene>
    <name evidence="10" type="ORF">AMK59_4007</name>
</gene>
<dbReference type="PANTHER" id="PTHR12289:SF38">
    <property type="entry name" value="METAXIN-2"/>
    <property type="match status" value="1"/>
</dbReference>
<protein>
    <recommendedName>
        <fullName evidence="12">Glutathione S-transferase</fullName>
    </recommendedName>
</protein>
<evidence type="ECO:0000259" key="8">
    <source>
        <dbReference type="Pfam" id="PF10568"/>
    </source>
</evidence>
<dbReference type="PANTHER" id="PTHR12289">
    <property type="entry name" value="METAXIN RELATED"/>
    <property type="match status" value="1"/>
</dbReference>
<dbReference type="GO" id="GO:0007005">
    <property type="term" value="P:mitochondrion organization"/>
    <property type="evidence" value="ECO:0007669"/>
    <property type="project" value="TreeGrafter"/>
</dbReference>
<evidence type="ECO:0000256" key="7">
    <source>
        <dbReference type="ARBA" id="ARBA00023136"/>
    </source>
</evidence>
<keyword evidence="11" id="KW-1185">Reference proteome</keyword>
<evidence type="ECO:0000313" key="11">
    <source>
        <dbReference type="Proteomes" id="UP000051574"/>
    </source>
</evidence>
<dbReference type="Pfam" id="PF17171">
    <property type="entry name" value="GST_C_6"/>
    <property type="match status" value="1"/>
</dbReference>